<protein>
    <submittedName>
        <fullName evidence="1">Uncharacterized protein</fullName>
    </submittedName>
</protein>
<reference evidence="1 2" key="1">
    <citation type="submission" date="2019-07" db="EMBL/GenBank/DDBJ databases">
        <authorList>
            <person name="Kim J."/>
        </authorList>
    </citation>
    <scope>NUCLEOTIDE SEQUENCE [LARGE SCALE GENOMIC DNA]</scope>
    <source>
        <strain evidence="1 2">JC52</strain>
    </source>
</reference>
<dbReference type="EMBL" id="VNJI01000056">
    <property type="protein sequence ID" value="TVY05554.1"/>
    <property type="molecule type" value="Genomic_DNA"/>
</dbReference>
<dbReference type="OrthoDB" id="2639081at2"/>
<dbReference type="AlphaFoldDB" id="A0A559K081"/>
<evidence type="ECO:0000313" key="2">
    <source>
        <dbReference type="Proteomes" id="UP000317036"/>
    </source>
</evidence>
<dbReference type="RefSeq" id="WP_144853964.1">
    <property type="nucleotide sequence ID" value="NZ_VNJI01000056.1"/>
</dbReference>
<name>A0A559K081_9BACL</name>
<comment type="caution">
    <text evidence="1">The sequence shown here is derived from an EMBL/GenBank/DDBJ whole genome shotgun (WGS) entry which is preliminary data.</text>
</comment>
<keyword evidence="2" id="KW-1185">Reference proteome</keyword>
<organism evidence="1 2">
    <name type="scientific">Paenibacillus cremeus</name>
    <dbReference type="NCBI Taxonomy" id="2163881"/>
    <lineage>
        <taxon>Bacteria</taxon>
        <taxon>Bacillati</taxon>
        <taxon>Bacillota</taxon>
        <taxon>Bacilli</taxon>
        <taxon>Bacillales</taxon>
        <taxon>Paenibacillaceae</taxon>
        <taxon>Paenibacillus</taxon>
    </lineage>
</organism>
<gene>
    <name evidence="1" type="ORF">FPZ49_29665</name>
</gene>
<proteinExistence type="predicted"/>
<dbReference type="Proteomes" id="UP000317036">
    <property type="component" value="Unassembled WGS sequence"/>
</dbReference>
<accession>A0A559K081</accession>
<sequence length="121" mass="13144">MTPIHPINLEGCKPHYGKTVFVILKDGSEIVGTLSRFSGSQLILNEESQIGTKNVKNTNSSKKGGRTKKGKVLKTKVIEETSQGALPFFPQEFSQGFTPPALPSNTITLDLPMIAMVFVPN</sequence>
<evidence type="ECO:0000313" key="1">
    <source>
        <dbReference type="EMBL" id="TVY05554.1"/>
    </source>
</evidence>